<keyword evidence="12" id="KW-1185">Reference proteome</keyword>
<gene>
    <name evidence="11" type="ORF">BDZ83DRAFT_656726</name>
</gene>
<sequence length="566" mass="62374">MVYSLHDRTIPKYHPSCKAAYSLQKFDLWPVDLMYTNSVAMVKPSVLGLLAHTGLLVQLVNGMADFQQHCESFASSVGGVNFTTEYITSGTELALTEADTTCGIFTQSVKVNLCRITAQVPTSNRSGFWFEAWLPEDWSGRFLATGNGGLGGCIQYYDVEYGASLGFATIATNNGHQGYTGAPFLHNLDVIQDFAYRSIQNGVVVGKEITREFYGEAHDKSYYLGCSTGGRQGLKAVQSFPDLFDGVVVGAPAIAWNNLTSWATQFHPLLGTPESATFIPLDMWPTIHQNILDQCDQLDGVADGILDSPNLCDYNPDGLLCTEAESTGCLTGTQLETLKSIYSPVLDAAGSLVYPKMQLGSEFTGAVDSYFSGAVSPVSDWWRYAIFNDSNWDAMTLRPEDYTVASGLNHFNIDTWNGDLSAFQNRGGKLLHWHGLADGVLSSENSPRYYEHVSQTMGMNSEALDEFYRFFRISGMSHCGSGNGATFIGHQSASTASMAPEENVLMAMVRWVESEVAPDTIMGTRYNNDTRDSGVDFRRRHCRWPYHNVYQGVGDYKDPDTWKCVV</sequence>
<name>A0AAD8U862_GLOAC</name>
<keyword evidence="6 10" id="KW-0378">Hydrolase</keyword>
<organism evidence="11 12">
    <name type="scientific">Glomerella acutata</name>
    <name type="common">Colletotrichum acutatum</name>
    <dbReference type="NCBI Taxonomy" id="27357"/>
    <lineage>
        <taxon>Eukaryota</taxon>
        <taxon>Fungi</taxon>
        <taxon>Dikarya</taxon>
        <taxon>Ascomycota</taxon>
        <taxon>Pezizomycotina</taxon>
        <taxon>Sordariomycetes</taxon>
        <taxon>Hypocreomycetidae</taxon>
        <taxon>Glomerellales</taxon>
        <taxon>Glomerellaceae</taxon>
        <taxon>Colletotrichum</taxon>
        <taxon>Colletotrichum acutatum species complex</taxon>
    </lineage>
</organism>
<evidence type="ECO:0000256" key="6">
    <source>
        <dbReference type="ARBA" id="ARBA00022801"/>
    </source>
</evidence>
<dbReference type="EMBL" id="JAHMHS010000154">
    <property type="protein sequence ID" value="KAK1711923.1"/>
    <property type="molecule type" value="Genomic_DNA"/>
</dbReference>
<evidence type="ECO:0000256" key="5">
    <source>
        <dbReference type="ARBA" id="ARBA00022729"/>
    </source>
</evidence>
<keyword evidence="2" id="KW-0719">Serine esterase</keyword>
<comment type="caution">
    <text evidence="11">The sequence shown here is derived from an EMBL/GenBank/DDBJ whole genome shotgun (WGS) entry which is preliminary data.</text>
</comment>
<keyword evidence="3" id="KW-0858">Xylan degradation</keyword>
<evidence type="ECO:0000313" key="12">
    <source>
        <dbReference type="Proteomes" id="UP001244207"/>
    </source>
</evidence>
<comment type="catalytic activity">
    <reaction evidence="9">
        <text>feruloyl-polysaccharide + H2O = ferulate + polysaccharide.</text>
        <dbReference type="EC" id="3.1.1.73"/>
    </reaction>
</comment>
<dbReference type="Gene3D" id="3.40.50.1820">
    <property type="entry name" value="alpha/beta hydrolase"/>
    <property type="match status" value="1"/>
</dbReference>
<accession>A0AAD8U862</accession>
<dbReference type="RefSeq" id="XP_060359247.1">
    <property type="nucleotide sequence ID" value="XM_060510897.1"/>
</dbReference>
<dbReference type="Pfam" id="PF07519">
    <property type="entry name" value="Tannase"/>
    <property type="match status" value="1"/>
</dbReference>
<evidence type="ECO:0000256" key="1">
    <source>
        <dbReference type="ARBA" id="ARBA00006249"/>
    </source>
</evidence>
<dbReference type="PANTHER" id="PTHR33938:SF15">
    <property type="entry name" value="FERULOYL ESTERASE B-RELATED"/>
    <property type="match status" value="1"/>
</dbReference>
<keyword evidence="3" id="KW-0624">Polysaccharide degradation</keyword>
<dbReference type="GeneID" id="85394796"/>
<comment type="similarity">
    <text evidence="1 10">Belongs to the tannase family.</text>
</comment>
<evidence type="ECO:0000256" key="8">
    <source>
        <dbReference type="ARBA" id="ARBA00023157"/>
    </source>
</evidence>
<keyword evidence="8" id="KW-1015">Disulfide bond</keyword>
<keyword evidence="5" id="KW-0732">Signal</keyword>
<evidence type="ECO:0000256" key="3">
    <source>
        <dbReference type="ARBA" id="ARBA00022651"/>
    </source>
</evidence>
<dbReference type="Proteomes" id="UP001244207">
    <property type="component" value="Unassembled WGS sequence"/>
</dbReference>
<dbReference type="SUPFAM" id="SSF53474">
    <property type="entry name" value="alpha/beta-Hydrolases"/>
    <property type="match status" value="1"/>
</dbReference>
<dbReference type="InterPro" id="IPR011118">
    <property type="entry name" value="Tannase/feruloyl_esterase"/>
</dbReference>
<keyword evidence="7" id="KW-0106">Calcium</keyword>
<reference evidence="11" key="1">
    <citation type="submission" date="2021-12" db="EMBL/GenBank/DDBJ databases">
        <title>Comparative genomics, transcriptomics and evolutionary studies reveal genomic signatures of adaptation to plant cell wall in hemibiotrophic fungi.</title>
        <authorList>
            <consortium name="DOE Joint Genome Institute"/>
            <person name="Baroncelli R."/>
            <person name="Diaz J.F."/>
            <person name="Benocci T."/>
            <person name="Peng M."/>
            <person name="Battaglia E."/>
            <person name="Haridas S."/>
            <person name="Andreopoulos W."/>
            <person name="Labutti K."/>
            <person name="Pangilinan J."/>
            <person name="Floch G.L."/>
            <person name="Makela M.R."/>
            <person name="Henrissat B."/>
            <person name="Grigoriev I.V."/>
            <person name="Crouch J.A."/>
            <person name="De Vries R.P."/>
            <person name="Sukno S.A."/>
            <person name="Thon M.R."/>
        </authorList>
    </citation>
    <scope>NUCLEOTIDE SEQUENCE</scope>
    <source>
        <strain evidence="11">CBS 112980</strain>
    </source>
</reference>
<dbReference type="PANTHER" id="PTHR33938">
    <property type="entry name" value="FERULOYL ESTERASE B-RELATED"/>
    <property type="match status" value="1"/>
</dbReference>
<evidence type="ECO:0000256" key="2">
    <source>
        <dbReference type="ARBA" id="ARBA00022487"/>
    </source>
</evidence>
<keyword evidence="3" id="KW-0119">Carbohydrate metabolism</keyword>
<dbReference type="GO" id="GO:0046872">
    <property type="term" value="F:metal ion binding"/>
    <property type="evidence" value="ECO:0007669"/>
    <property type="project" value="UniProtKB-KW"/>
</dbReference>
<evidence type="ECO:0000256" key="7">
    <source>
        <dbReference type="ARBA" id="ARBA00022837"/>
    </source>
</evidence>
<dbReference type="EC" id="3.1.1.-" evidence="10"/>
<evidence type="ECO:0000256" key="10">
    <source>
        <dbReference type="RuleBase" id="RU361238"/>
    </source>
</evidence>
<dbReference type="AlphaFoldDB" id="A0AAD8U862"/>
<evidence type="ECO:0000256" key="9">
    <source>
        <dbReference type="ARBA" id="ARBA00034075"/>
    </source>
</evidence>
<proteinExistence type="inferred from homology"/>
<evidence type="ECO:0000256" key="4">
    <source>
        <dbReference type="ARBA" id="ARBA00022723"/>
    </source>
</evidence>
<protein>
    <recommendedName>
        <fullName evidence="10">Carboxylic ester hydrolase</fullName>
        <ecNumber evidence="10">3.1.1.-</ecNumber>
    </recommendedName>
</protein>
<dbReference type="GO" id="GO:0045493">
    <property type="term" value="P:xylan catabolic process"/>
    <property type="evidence" value="ECO:0007669"/>
    <property type="project" value="UniProtKB-KW"/>
</dbReference>
<evidence type="ECO:0000313" key="11">
    <source>
        <dbReference type="EMBL" id="KAK1711923.1"/>
    </source>
</evidence>
<dbReference type="InterPro" id="IPR029058">
    <property type="entry name" value="AB_hydrolase_fold"/>
</dbReference>
<keyword evidence="4" id="KW-0479">Metal-binding</keyword>
<dbReference type="GO" id="GO:0030600">
    <property type="term" value="F:feruloyl esterase activity"/>
    <property type="evidence" value="ECO:0007669"/>
    <property type="project" value="UniProtKB-EC"/>
</dbReference>